<keyword evidence="2" id="KW-0004">4Fe-4S</keyword>
<organism evidence="8 9">
    <name type="scientific">Desulfoplanes formicivorans</name>
    <dbReference type="NCBI Taxonomy" id="1592317"/>
    <lineage>
        <taxon>Bacteria</taxon>
        <taxon>Pseudomonadati</taxon>
        <taxon>Thermodesulfobacteriota</taxon>
        <taxon>Desulfovibrionia</taxon>
        <taxon>Desulfovibrionales</taxon>
        <taxon>Desulfoplanaceae</taxon>
        <taxon>Desulfoplanes</taxon>
    </lineage>
</organism>
<dbReference type="InterPro" id="IPR051555">
    <property type="entry name" value="FDH_Electron_Transfer_Unit"/>
</dbReference>
<dbReference type="AlphaFoldDB" id="A0A194AHK8"/>
<dbReference type="PROSITE" id="PS51379">
    <property type="entry name" value="4FE4S_FER_2"/>
    <property type="match status" value="1"/>
</dbReference>
<dbReference type="GO" id="GO:0045333">
    <property type="term" value="P:cellular respiration"/>
    <property type="evidence" value="ECO:0007669"/>
    <property type="project" value="InterPro"/>
</dbReference>
<evidence type="ECO:0000313" key="9">
    <source>
        <dbReference type="Proteomes" id="UP000095200"/>
    </source>
</evidence>
<dbReference type="SUPFAM" id="SSF54862">
    <property type="entry name" value="4Fe-4S ferredoxins"/>
    <property type="match status" value="1"/>
</dbReference>
<gene>
    <name evidence="8" type="ORF">DPF_1530</name>
</gene>
<dbReference type="OrthoDB" id="9789030at2"/>
<keyword evidence="4" id="KW-0677">Repeat</keyword>
<evidence type="ECO:0000256" key="5">
    <source>
        <dbReference type="ARBA" id="ARBA00023004"/>
    </source>
</evidence>
<name>A0A194AHK8_9BACT</name>
<dbReference type="PANTHER" id="PTHR43545:SF6">
    <property type="entry name" value="FORMATE DEHYDROGENASE, NITRATE-INDUCIBLE, IRON-SULFUR SUBUNIT"/>
    <property type="match status" value="1"/>
</dbReference>
<evidence type="ECO:0000256" key="6">
    <source>
        <dbReference type="ARBA" id="ARBA00023014"/>
    </source>
</evidence>
<comment type="subcellular location">
    <subcellularLocation>
        <location evidence="1">Cell envelope</location>
    </subcellularLocation>
</comment>
<sequence length="240" mass="27460">MPKAFLVDLSRCTACRGCQIACKQWHKLPAEKTKNMGSYQNPQDLSFVTYKLVRYTEREMDDGVKWLFFPEQCRHCIDPPCKGMADDYDERAIIQDADTGAVIFTEFSRKIDDLSPEELCPYNIPRRDPVTGIWGKCDMCLDRVQNGLLPACVQSCPTGTMHFGERDEMLELAEKRLAELKKTYPDAQLMDPDDVSTIYLSIYPPSWYYEFATASVTRPKTMTRAQALAKIFPGLKRRVG</sequence>
<dbReference type="Pfam" id="PF13247">
    <property type="entry name" value="Fer4_11"/>
    <property type="match status" value="1"/>
</dbReference>
<keyword evidence="9" id="KW-1185">Reference proteome</keyword>
<reference evidence="9" key="1">
    <citation type="submission" date="2016-06" db="EMBL/GenBank/DDBJ databases">
        <title>Draft genome sequence of Desulfoplanes formicivorans strain Pf12B.</title>
        <authorList>
            <person name="Watanabe M."/>
            <person name="Kojima H."/>
            <person name="Fukui M."/>
        </authorList>
    </citation>
    <scope>NUCLEOTIDE SEQUENCE [LARGE SCALE GENOMIC DNA]</scope>
    <source>
        <strain evidence="9">Pf12B</strain>
    </source>
</reference>
<dbReference type="EMBL" id="BDFE01000015">
    <property type="protein sequence ID" value="GAU08813.1"/>
    <property type="molecule type" value="Genomic_DNA"/>
</dbReference>
<dbReference type="InterPro" id="IPR014603">
    <property type="entry name" value="Formate_DH_Fe-S_su"/>
</dbReference>
<dbReference type="GO" id="GO:0051539">
    <property type="term" value="F:4 iron, 4 sulfur cluster binding"/>
    <property type="evidence" value="ECO:0007669"/>
    <property type="project" value="UniProtKB-KW"/>
</dbReference>
<dbReference type="InterPro" id="IPR017896">
    <property type="entry name" value="4Fe4S_Fe-S-bd"/>
</dbReference>
<evidence type="ECO:0000256" key="2">
    <source>
        <dbReference type="ARBA" id="ARBA00022485"/>
    </source>
</evidence>
<feature type="domain" description="4Fe-4S ferredoxin-type" evidence="7">
    <location>
        <begin position="3"/>
        <end position="33"/>
    </location>
</feature>
<evidence type="ECO:0000313" key="8">
    <source>
        <dbReference type="EMBL" id="GAU08813.1"/>
    </source>
</evidence>
<evidence type="ECO:0000256" key="4">
    <source>
        <dbReference type="ARBA" id="ARBA00022737"/>
    </source>
</evidence>
<dbReference type="Gene3D" id="3.30.70.20">
    <property type="match status" value="2"/>
</dbReference>
<dbReference type="STRING" id="1592317.DPF_1530"/>
<evidence type="ECO:0000256" key="3">
    <source>
        <dbReference type="ARBA" id="ARBA00022723"/>
    </source>
</evidence>
<evidence type="ECO:0000256" key="1">
    <source>
        <dbReference type="ARBA" id="ARBA00004196"/>
    </source>
</evidence>
<dbReference type="GO" id="GO:0046872">
    <property type="term" value="F:metal ion binding"/>
    <property type="evidence" value="ECO:0007669"/>
    <property type="project" value="UniProtKB-KW"/>
</dbReference>
<dbReference type="CDD" id="cd10559">
    <property type="entry name" value="W-FDH"/>
    <property type="match status" value="1"/>
</dbReference>
<proteinExistence type="predicted"/>
<dbReference type="Proteomes" id="UP000095200">
    <property type="component" value="Unassembled WGS sequence"/>
</dbReference>
<accession>A0A194AHK8</accession>
<keyword evidence="5" id="KW-0408">Iron</keyword>
<keyword evidence="6" id="KW-0411">Iron-sulfur</keyword>
<keyword evidence="3" id="KW-0479">Metal-binding</keyword>
<dbReference type="PANTHER" id="PTHR43545">
    <property type="entry name" value="FORMATE DEHYDROGENASE, NITRATE-INDUCIBLE, IRON-SULFUR SUBUNIT"/>
    <property type="match status" value="1"/>
</dbReference>
<evidence type="ECO:0000259" key="7">
    <source>
        <dbReference type="PROSITE" id="PS51379"/>
    </source>
</evidence>
<dbReference type="PIRSF" id="PIRSF036298">
    <property type="entry name" value="FDH_4Fe4S"/>
    <property type="match status" value="1"/>
</dbReference>
<dbReference type="GO" id="GO:0030313">
    <property type="term" value="C:cell envelope"/>
    <property type="evidence" value="ECO:0007669"/>
    <property type="project" value="UniProtKB-SubCell"/>
</dbReference>
<comment type="caution">
    <text evidence="8">The sequence shown here is derived from an EMBL/GenBank/DDBJ whole genome shotgun (WGS) entry which is preliminary data.</text>
</comment>
<protein>
    <submittedName>
        <fullName evidence="8">Formate dehydrogenase</fullName>
    </submittedName>
</protein>
<dbReference type="RefSeq" id="WP_069858604.1">
    <property type="nucleotide sequence ID" value="NZ_BDFE01000015.1"/>
</dbReference>
<dbReference type="GO" id="GO:0015944">
    <property type="term" value="P:formate oxidation"/>
    <property type="evidence" value="ECO:0007669"/>
    <property type="project" value="InterPro"/>
</dbReference>